<dbReference type="RefSeq" id="XP_022155994.1">
    <property type="nucleotide sequence ID" value="XM_022300302.1"/>
</dbReference>
<keyword evidence="8" id="KW-1185">Reference proteome</keyword>
<feature type="transmembrane region" description="Helical" evidence="6">
    <location>
        <begin position="313"/>
        <end position="332"/>
    </location>
</feature>
<gene>
    <name evidence="9" type="primary">LOC111022969</name>
</gene>
<reference evidence="9" key="1">
    <citation type="submission" date="2025-08" db="UniProtKB">
        <authorList>
            <consortium name="RefSeq"/>
        </authorList>
    </citation>
    <scope>IDENTIFICATION</scope>
    <source>
        <strain evidence="9">OHB3-1</strain>
    </source>
</reference>
<dbReference type="Proteomes" id="UP000504603">
    <property type="component" value="Unplaced"/>
</dbReference>
<evidence type="ECO:0000259" key="7">
    <source>
        <dbReference type="Pfam" id="PF00892"/>
    </source>
</evidence>
<feature type="transmembrane region" description="Helical" evidence="6">
    <location>
        <begin position="139"/>
        <end position="157"/>
    </location>
</feature>
<evidence type="ECO:0000256" key="5">
    <source>
        <dbReference type="ARBA" id="ARBA00023136"/>
    </source>
</evidence>
<evidence type="ECO:0000256" key="6">
    <source>
        <dbReference type="RuleBase" id="RU363077"/>
    </source>
</evidence>
<evidence type="ECO:0000313" key="8">
    <source>
        <dbReference type="Proteomes" id="UP000504603"/>
    </source>
</evidence>
<dbReference type="Pfam" id="PF00892">
    <property type="entry name" value="EamA"/>
    <property type="match status" value="2"/>
</dbReference>
<name>A0A6J1DRY7_MOMCH</name>
<evidence type="ECO:0000256" key="2">
    <source>
        <dbReference type="ARBA" id="ARBA00007635"/>
    </source>
</evidence>
<organism evidence="8 9">
    <name type="scientific">Momordica charantia</name>
    <name type="common">Bitter gourd</name>
    <name type="synonym">Balsam pear</name>
    <dbReference type="NCBI Taxonomy" id="3673"/>
    <lineage>
        <taxon>Eukaryota</taxon>
        <taxon>Viridiplantae</taxon>
        <taxon>Streptophyta</taxon>
        <taxon>Embryophyta</taxon>
        <taxon>Tracheophyta</taxon>
        <taxon>Spermatophyta</taxon>
        <taxon>Magnoliopsida</taxon>
        <taxon>eudicotyledons</taxon>
        <taxon>Gunneridae</taxon>
        <taxon>Pentapetalae</taxon>
        <taxon>rosids</taxon>
        <taxon>fabids</taxon>
        <taxon>Cucurbitales</taxon>
        <taxon>Cucurbitaceae</taxon>
        <taxon>Momordiceae</taxon>
        <taxon>Momordica</taxon>
    </lineage>
</organism>
<keyword evidence="4 6" id="KW-1133">Transmembrane helix</keyword>
<evidence type="ECO:0000256" key="3">
    <source>
        <dbReference type="ARBA" id="ARBA00022692"/>
    </source>
</evidence>
<protein>
    <recommendedName>
        <fullName evidence="6">WAT1-related protein</fullName>
    </recommendedName>
</protein>
<feature type="transmembrane region" description="Helical" evidence="6">
    <location>
        <begin position="76"/>
        <end position="95"/>
    </location>
</feature>
<keyword evidence="3 6" id="KW-0812">Transmembrane</keyword>
<dbReference type="KEGG" id="mcha:111022969"/>
<accession>A0A6J1DRY7</accession>
<feature type="transmembrane region" description="Helical" evidence="6">
    <location>
        <begin position="193"/>
        <end position="212"/>
    </location>
</feature>
<feature type="domain" description="EamA" evidence="7">
    <location>
        <begin position="194"/>
        <end position="332"/>
    </location>
</feature>
<dbReference type="GO" id="GO:0016020">
    <property type="term" value="C:membrane"/>
    <property type="evidence" value="ECO:0007669"/>
    <property type="project" value="UniProtKB-SubCell"/>
</dbReference>
<feature type="domain" description="EamA" evidence="7">
    <location>
        <begin position="17"/>
        <end position="155"/>
    </location>
</feature>
<dbReference type="SUPFAM" id="SSF103481">
    <property type="entry name" value="Multidrug resistance efflux transporter EmrE"/>
    <property type="match status" value="2"/>
</dbReference>
<feature type="transmembrane region" description="Helical" evidence="6">
    <location>
        <begin position="224"/>
        <end position="243"/>
    </location>
</feature>
<comment type="subcellular location">
    <subcellularLocation>
        <location evidence="1 6">Membrane</location>
        <topology evidence="1 6">Multi-pass membrane protein</topology>
    </subcellularLocation>
</comment>
<feature type="transmembrane region" description="Helical" evidence="6">
    <location>
        <begin position="12"/>
        <end position="32"/>
    </location>
</feature>
<dbReference type="PANTHER" id="PTHR31218">
    <property type="entry name" value="WAT1-RELATED PROTEIN"/>
    <property type="match status" value="1"/>
</dbReference>
<dbReference type="InterPro" id="IPR030184">
    <property type="entry name" value="WAT1-related"/>
</dbReference>
<dbReference type="InterPro" id="IPR000620">
    <property type="entry name" value="EamA_dom"/>
</dbReference>
<dbReference type="AlphaFoldDB" id="A0A6J1DRY7"/>
<feature type="transmembrane region" description="Helical" evidence="6">
    <location>
        <begin position="263"/>
        <end position="281"/>
    </location>
</feature>
<dbReference type="GeneID" id="111022969"/>
<dbReference type="OrthoDB" id="1728340at2759"/>
<feature type="transmembrane region" description="Helical" evidence="6">
    <location>
        <begin position="44"/>
        <end position="64"/>
    </location>
</feature>
<feature type="transmembrane region" description="Helical" evidence="6">
    <location>
        <begin position="288"/>
        <end position="307"/>
    </location>
</feature>
<proteinExistence type="inferred from homology"/>
<sequence>MVCAMSERFCNALPTIVMVFVQFGFAGVNIFYKLAANNGMSLTIIIAYRLLFASAFIVPIAFFHERGRRPKLTWSVLFYAFLSGLFGGSLTQNLYVQSLALTSATFASAIGNLTPAITFILAISFRLERMNIRTMGGKAKVVGTLIGIGGAMLLTFYKGVELKLWSTHVDLLHESHHSGGHVAAPDHSISDQLLGGLLGVGACLTYALWLIVQAKMSEYYPCHYSSTALMSLMGSFQAVGFAFCVERRWSEWKLGWNIRLLSVAYSGVVASGAMVTLISWCVRMRGPLFVSAFSPLIMVLVAIAGSLFLEEKLYLECLLGGLLIICGLYIVLWGKSQEMKKITQLTPTESIEPQHERIDLVISSPIPLPKIGSDVRDSNNSNYNTH</sequence>
<dbReference type="InterPro" id="IPR037185">
    <property type="entry name" value="EmrE-like"/>
</dbReference>
<comment type="similarity">
    <text evidence="2 6">Belongs to the drug/metabolite transporter (DMT) superfamily. Plant drug/metabolite exporter (P-DME) (TC 2.A.7.4) family.</text>
</comment>
<keyword evidence="5 6" id="KW-0472">Membrane</keyword>
<evidence type="ECO:0000313" key="9">
    <source>
        <dbReference type="RefSeq" id="XP_022155994.1"/>
    </source>
</evidence>
<feature type="transmembrane region" description="Helical" evidence="6">
    <location>
        <begin position="101"/>
        <end position="127"/>
    </location>
</feature>
<dbReference type="GO" id="GO:0022857">
    <property type="term" value="F:transmembrane transporter activity"/>
    <property type="evidence" value="ECO:0007669"/>
    <property type="project" value="InterPro"/>
</dbReference>
<evidence type="ECO:0000256" key="4">
    <source>
        <dbReference type="ARBA" id="ARBA00022989"/>
    </source>
</evidence>
<evidence type="ECO:0000256" key="1">
    <source>
        <dbReference type="ARBA" id="ARBA00004141"/>
    </source>
</evidence>